<dbReference type="EMBL" id="JAGFWR010000004">
    <property type="protein sequence ID" value="MBO4161368.1"/>
    <property type="molecule type" value="Genomic_DNA"/>
</dbReference>
<keyword evidence="2" id="KW-1185">Reference proteome</keyword>
<comment type="caution">
    <text evidence="1">The sequence shown here is derived from an EMBL/GenBank/DDBJ whole genome shotgun (WGS) entry which is preliminary data.</text>
</comment>
<evidence type="ECO:0000313" key="1">
    <source>
        <dbReference type="EMBL" id="MBO4161368.1"/>
    </source>
</evidence>
<name>A0ABS3V6X4_9ACTN</name>
<organism evidence="1 2">
    <name type="scientific">Micromonospora antibiotica</name>
    <dbReference type="NCBI Taxonomy" id="2807623"/>
    <lineage>
        <taxon>Bacteria</taxon>
        <taxon>Bacillati</taxon>
        <taxon>Actinomycetota</taxon>
        <taxon>Actinomycetes</taxon>
        <taxon>Micromonosporales</taxon>
        <taxon>Micromonosporaceae</taxon>
        <taxon>Micromonospora</taxon>
    </lineage>
</organism>
<evidence type="ECO:0000313" key="2">
    <source>
        <dbReference type="Proteomes" id="UP000671399"/>
    </source>
</evidence>
<sequence length="128" mass="14219">MTVISWLTDVWARTHVVRILDGGEDAGPLADRAILAELRNPSTIEAARKLTTTGRFTENICRCPGDTTIALHDDSDELVTAASLHGYGNISWERDTCTTTYTSQIPPHCTCSWPPRASLIRSRCSWHH</sequence>
<proteinExistence type="predicted"/>
<accession>A0ABS3V6X4</accession>
<gene>
    <name evidence="1" type="ORF">JQN83_11165</name>
</gene>
<protein>
    <submittedName>
        <fullName evidence="1">Uncharacterized protein</fullName>
    </submittedName>
</protein>
<dbReference type="Proteomes" id="UP000671399">
    <property type="component" value="Unassembled WGS sequence"/>
</dbReference>
<reference evidence="1 2" key="1">
    <citation type="submission" date="2021-03" db="EMBL/GenBank/DDBJ databases">
        <authorList>
            <person name="Lee D.-H."/>
        </authorList>
    </citation>
    <scope>NUCLEOTIDE SEQUENCE [LARGE SCALE GENOMIC DNA]</scope>
    <source>
        <strain evidence="1 2">MMS20-R2-23</strain>
    </source>
</reference>